<dbReference type="OrthoDB" id="9797488at2"/>
<evidence type="ECO:0000256" key="3">
    <source>
        <dbReference type="ARBA" id="ARBA00023118"/>
    </source>
</evidence>
<evidence type="ECO:0000313" key="9">
    <source>
        <dbReference type="Proteomes" id="UP000007030"/>
    </source>
</evidence>
<dbReference type="InterPro" id="IPR045747">
    <property type="entry name" value="CRISPR-assoc_prot_Cas6_N_sf"/>
</dbReference>
<evidence type="ECO:0000256" key="6">
    <source>
        <dbReference type="PIRSR" id="PIRSR005054-50"/>
    </source>
</evidence>
<dbReference type="HOGENOM" id="CLU_089858_2_0_0"/>
<name>F2NN51_MARHT</name>
<organism evidence="8 9">
    <name type="scientific">Marinithermus hydrothermalis (strain DSM 14884 / JCM 11576 / T1)</name>
    <dbReference type="NCBI Taxonomy" id="869210"/>
    <lineage>
        <taxon>Bacteria</taxon>
        <taxon>Thermotogati</taxon>
        <taxon>Deinococcota</taxon>
        <taxon>Deinococci</taxon>
        <taxon>Thermales</taxon>
        <taxon>Thermaceae</taxon>
        <taxon>Marinithermus</taxon>
    </lineage>
</organism>
<dbReference type="CDD" id="cd21140">
    <property type="entry name" value="Cas6_I-like"/>
    <property type="match status" value="1"/>
</dbReference>
<evidence type="ECO:0000259" key="7">
    <source>
        <dbReference type="Pfam" id="PF01881"/>
    </source>
</evidence>
<evidence type="ECO:0000256" key="2">
    <source>
        <dbReference type="ARBA" id="ARBA00022884"/>
    </source>
</evidence>
<dbReference type="NCBIfam" id="TIGR01877">
    <property type="entry name" value="cas_cas6"/>
    <property type="match status" value="1"/>
</dbReference>
<dbReference type="Pfam" id="PF21350">
    <property type="entry name" value="Cas6_I-A"/>
    <property type="match status" value="1"/>
</dbReference>
<dbReference type="STRING" id="869210.Marky_2064"/>
<feature type="active site" description="Proton donor" evidence="6">
    <location>
        <position position="42"/>
    </location>
</feature>
<feature type="domain" description="CRISPR associated protein Cas6 C-terminal" evidence="7">
    <location>
        <begin position="131"/>
        <end position="239"/>
    </location>
</feature>
<dbReference type="Pfam" id="PF01881">
    <property type="entry name" value="Cas_Cas6_C"/>
    <property type="match status" value="1"/>
</dbReference>
<dbReference type="PANTHER" id="PTHR36984">
    <property type="entry name" value="CRISPR-ASSOCIATED ENDORIBONUCLEASE CAS6 1"/>
    <property type="match status" value="1"/>
</dbReference>
<evidence type="ECO:0000256" key="1">
    <source>
        <dbReference type="ARBA" id="ARBA00005937"/>
    </source>
</evidence>
<proteinExistence type="inferred from homology"/>
<dbReference type="EMBL" id="CP002630">
    <property type="protein sequence ID" value="AEB12790.1"/>
    <property type="molecule type" value="Genomic_DNA"/>
</dbReference>
<keyword evidence="9" id="KW-1185">Reference proteome</keyword>
<keyword evidence="3" id="KW-0051">Antiviral defense</keyword>
<comment type="function">
    <text evidence="4">CRISPR (clustered regularly interspaced short palindromic repeat), is an adaptive immune system that provides protection against mobile genetic elements (viruses, transposable elements and conjugative plasmids). CRISPR clusters contain sequences complementary to antecedent mobile elements and target invading nucleic acids. CRISPR clusters are transcribed and processed into CRISPR RNA (crRNA).</text>
</comment>
<evidence type="ECO:0000313" key="8">
    <source>
        <dbReference type="EMBL" id="AEB12790.1"/>
    </source>
</evidence>
<dbReference type="KEGG" id="mhd:Marky_2064"/>
<dbReference type="Gene3D" id="3.30.70.1900">
    <property type="match status" value="1"/>
</dbReference>
<comment type="similarity">
    <text evidence="1 4">Belongs to the CRISPR-associated protein Cas6/Cse3/CasE family.</text>
</comment>
<evidence type="ECO:0000256" key="4">
    <source>
        <dbReference type="PIRNR" id="PIRNR005054"/>
    </source>
</evidence>
<dbReference type="InterPro" id="IPR049435">
    <property type="entry name" value="Cas_Cas6_C"/>
</dbReference>
<reference evidence="8 9" key="1">
    <citation type="journal article" date="2012" name="Stand. Genomic Sci.">
        <title>Complete genome sequence of the aerobic, heterotroph Marinithermus hydrothermalis type strain (T1(T)) from a deep-sea hydrothermal vent chimney.</title>
        <authorList>
            <person name="Copeland A."/>
            <person name="Gu W."/>
            <person name="Yasawong M."/>
            <person name="Lapidus A."/>
            <person name="Lucas S."/>
            <person name="Deshpande S."/>
            <person name="Pagani I."/>
            <person name="Tapia R."/>
            <person name="Cheng J.F."/>
            <person name="Goodwin L.A."/>
            <person name="Pitluck S."/>
            <person name="Liolios K."/>
            <person name="Ivanova N."/>
            <person name="Mavromatis K."/>
            <person name="Mikhailova N."/>
            <person name="Pati A."/>
            <person name="Chen A."/>
            <person name="Palaniappan K."/>
            <person name="Land M."/>
            <person name="Pan C."/>
            <person name="Brambilla E.M."/>
            <person name="Rohde M."/>
            <person name="Tindall B.J."/>
            <person name="Sikorski J."/>
            <person name="Goker M."/>
            <person name="Detter J.C."/>
            <person name="Bristow J."/>
            <person name="Eisen J.A."/>
            <person name="Markowitz V."/>
            <person name="Hugenholtz P."/>
            <person name="Kyrpides N.C."/>
            <person name="Klenk H.P."/>
            <person name="Woyke T."/>
        </authorList>
    </citation>
    <scope>NUCLEOTIDE SEQUENCE [LARGE SCALE GENOMIC DNA]</scope>
    <source>
        <strain evidence="9">DSM 14884 / JCM 11576 / T1</strain>
    </source>
</reference>
<accession>F2NN51</accession>
<dbReference type="GO" id="GO:0003723">
    <property type="term" value="F:RNA binding"/>
    <property type="evidence" value="ECO:0007669"/>
    <property type="project" value="UniProtKB-KW"/>
</dbReference>
<keyword evidence="2" id="KW-0694">RNA-binding</keyword>
<dbReference type="InterPro" id="IPR010156">
    <property type="entry name" value="CRISPR-assoc_prot_Cas6"/>
</dbReference>
<dbReference type="PANTHER" id="PTHR36984:SF1">
    <property type="entry name" value="CRISPR-ASSOCIATED ENDORIBONUCLEASE CAS6 1"/>
    <property type="match status" value="1"/>
</dbReference>
<dbReference type="AlphaFoldDB" id="F2NN51"/>
<evidence type="ECO:0000256" key="5">
    <source>
        <dbReference type="PIRSR" id="PIRSR005054-1"/>
    </source>
</evidence>
<dbReference type="Gene3D" id="3.30.70.1890">
    <property type="match status" value="1"/>
</dbReference>
<dbReference type="PIRSF" id="PIRSF005054">
    <property type="entry name" value="PF1131"/>
    <property type="match status" value="1"/>
</dbReference>
<feature type="active site" description="Proton acceptor" evidence="6">
    <location>
        <position position="30"/>
    </location>
</feature>
<gene>
    <name evidence="8" type="ordered locus">Marky_2064</name>
</gene>
<dbReference type="GO" id="GO:0051607">
    <property type="term" value="P:defense response to virus"/>
    <property type="evidence" value="ECO:0007669"/>
    <property type="project" value="UniProtKB-KW"/>
</dbReference>
<protein>
    <recommendedName>
        <fullName evidence="4">CRISPR-associated endoribonuclease</fullName>
    </recommendedName>
</protein>
<dbReference type="Proteomes" id="UP000007030">
    <property type="component" value="Chromosome"/>
</dbReference>
<dbReference type="GO" id="GO:0016788">
    <property type="term" value="F:hydrolase activity, acting on ester bonds"/>
    <property type="evidence" value="ECO:0007669"/>
    <property type="project" value="InterPro"/>
</dbReference>
<sequence>MVHQVTVWLRPSEPVLLPFTYREELQGLVYRRLPEKLSRWLHDEGLPTQRGRFKPFVFSRLTGKLRPQPAFKALLATGPVAFHLASPLPEVAQGFAQGLLTQPRVRLHKARFTLEELTLSEVPLPQTPALLEARAPITVYRKENGQRRYYTPFEPEFAALVLENLRAKAQALNRETSGTLHLEPVGVTPRHKKIERFRRMIIEGWMGRYRLTAPPEILWVALTAGLGALGSQGFGYVEVVS</sequence>
<feature type="site" description="Transition state stabilizer" evidence="5">
    <location>
        <position position="54"/>
    </location>
</feature>
<dbReference type="eggNOG" id="COG1583">
    <property type="taxonomic scope" value="Bacteria"/>
</dbReference>